<sequence>MIKARDRSGEGVVAAGVREGHGKGRVRGEEMVVTGAGMEQAREGYDRDKDRTGGWLWERVGWKGFTGHKEQGWEVRRNEVQPPVTFDRRRGVGGGRTGGGGGGGDDSSRWWWWWWEQVVEAGDDGGSRWLLW</sequence>
<evidence type="ECO:0000313" key="2">
    <source>
        <dbReference type="EMBL" id="KAK3858999.1"/>
    </source>
</evidence>
<organism evidence="2 3">
    <name type="scientific">Petrolisthes cinctipes</name>
    <name type="common">Flat porcelain crab</name>
    <dbReference type="NCBI Taxonomy" id="88211"/>
    <lineage>
        <taxon>Eukaryota</taxon>
        <taxon>Metazoa</taxon>
        <taxon>Ecdysozoa</taxon>
        <taxon>Arthropoda</taxon>
        <taxon>Crustacea</taxon>
        <taxon>Multicrustacea</taxon>
        <taxon>Malacostraca</taxon>
        <taxon>Eumalacostraca</taxon>
        <taxon>Eucarida</taxon>
        <taxon>Decapoda</taxon>
        <taxon>Pleocyemata</taxon>
        <taxon>Anomura</taxon>
        <taxon>Galatheoidea</taxon>
        <taxon>Porcellanidae</taxon>
        <taxon>Petrolisthes</taxon>
    </lineage>
</organism>
<reference evidence="2" key="1">
    <citation type="submission" date="2023-10" db="EMBL/GenBank/DDBJ databases">
        <title>Genome assemblies of two species of porcelain crab, Petrolisthes cinctipes and Petrolisthes manimaculis (Anomura: Porcellanidae).</title>
        <authorList>
            <person name="Angst P."/>
        </authorList>
    </citation>
    <scope>NUCLEOTIDE SEQUENCE</scope>
    <source>
        <strain evidence="2">PB745_01</strain>
        <tissue evidence="2">Gill</tissue>
    </source>
</reference>
<proteinExistence type="predicted"/>
<feature type="compositionally biased region" description="Gly residues" evidence="1">
    <location>
        <begin position="92"/>
        <end position="105"/>
    </location>
</feature>
<dbReference type="AlphaFoldDB" id="A0AAE1C0W0"/>
<protein>
    <submittedName>
        <fullName evidence="2">Uncharacterized protein</fullName>
    </submittedName>
</protein>
<accession>A0AAE1C0W0</accession>
<gene>
    <name evidence="2" type="ORF">Pcinc_034848</name>
</gene>
<feature type="region of interest" description="Disordered" evidence="1">
    <location>
        <begin position="84"/>
        <end position="107"/>
    </location>
</feature>
<name>A0AAE1C0W0_PETCI</name>
<evidence type="ECO:0000313" key="3">
    <source>
        <dbReference type="Proteomes" id="UP001286313"/>
    </source>
</evidence>
<dbReference type="EMBL" id="JAWQEG010005145">
    <property type="protein sequence ID" value="KAK3858999.1"/>
    <property type="molecule type" value="Genomic_DNA"/>
</dbReference>
<comment type="caution">
    <text evidence="2">The sequence shown here is derived from an EMBL/GenBank/DDBJ whole genome shotgun (WGS) entry which is preliminary data.</text>
</comment>
<evidence type="ECO:0000256" key="1">
    <source>
        <dbReference type="SAM" id="MobiDB-lite"/>
    </source>
</evidence>
<feature type="compositionally biased region" description="Basic and acidic residues" evidence="1">
    <location>
        <begin position="18"/>
        <end position="30"/>
    </location>
</feature>
<feature type="region of interest" description="Disordered" evidence="1">
    <location>
        <begin position="1"/>
        <end position="35"/>
    </location>
</feature>
<keyword evidence="3" id="KW-1185">Reference proteome</keyword>
<dbReference type="Proteomes" id="UP001286313">
    <property type="component" value="Unassembled WGS sequence"/>
</dbReference>